<dbReference type="GO" id="GO:0007346">
    <property type="term" value="P:regulation of mitotic cell cycle"/>
    <property type="evidence" value="ECO:0007669"/>
    <property type="project" value="TreeGrafter"/>
</dbReference>
<feature type="non-terminal residue" evidence="17">
    <location>
        <position position="564"/>
    </location>
</feature>
<dbReference type="Pfam" id="PF00069">
    <property type="entry name" value="Pkinase"/>
    <property type="match status" value="1"/>
</dbReference>
<dbReference type="InterPro" id="IPR024298">
    <property type="entry name" value="Sec16_Sec23-bd"/>
</dbReference>
<keyword evidence="4" id="KW-0813">Transport</keyword>
<evidence type="ECO:0000256" key="4">
    <source>
        <dbReference type="ARBA" id="ARBA00022448"/>
    </source>
</evidence>
<dbReference type="PROSITE" id="PS50011">
    <property type="entry name" value="PROTEIN_KINASE_DOM"/>
    <property type="match status" value="1"/>
</dbReference>
<dbReference type="GO" id="GO:0005783">
    <property type="term" value="C:endoplasmic reticulum"/>
    <property type="evidence" value="ECO:0007669"/>
    <property type="project" value="UniProtKB-SubCell"/>
</dbReference>
<dbReference type="GO" id="GO:0043066">
    <property type="term" value="P:negative regulation of apoptotic process"/>
    <property type="evidence" value="ECO:0007669"/>
    <property type="project" value="TreeGrafter"/>
</dbReference>
<evidence type="ECO:0000313" key="17">
    <source>
        <dbReference type="EMBL" id="KAG7313724.1"/>
    </source>
</evidence>
<evidence type="ECO:0000259" key="16">
    <source>
        <dbReference type="PROSITE" id="PS50011"/>
    </source>
</evidence>
<comment type="caution">
    <text evidence="17">The sequence shown here is derived from an EMBL/GenBank/DDBJ whole genome shotgun (WGS) entry which is preliminary data.</text>
</comment>
<dbReference type="SUPFAM" id="SSF56112">
    <property type="entry name" value="Protein kinase-like (PK-like)"/>
    <property type="match status" value="1"/>
</dbReference>
<dbReference type="EC" id="2.7.11.1" evidence="3"/>
<dbReference type="InterPro" id="IPR011009">
    <property type="entry name" value="Kinase-like_dom_sf"/>
</dbReference>
<evidence type="ECO:0000256" key="8">
    <source>
        <dbReference type="ARBA" id="ARBA00022777"/>
    </source>
</evidence>
<keyword evidence="8" id="KW-0418">Kinase</keyword>
<dbReference type="InterPro" id="IPR008271">
    <property type="entry name" value="Ser/Thr_kinase_AS"/>
</dbReference>
<feature type="compositionally biased region" description="Polar residues" evidence="15">
    <location>
        <begin position="262"/>
        <end position="275"/>
    </location>
</feature>
<evidence type="ECO:0000256" key="6">
    <source>
        <dbReference type="ARBA" id="ARBA00022679"/>
    </source>
</evidence>
<evidence type="ECO:0000313" key="18">
    <source>
        <dbReference type="Proteomes" id="UP000824219"/>
    </source>
</evidence>
<proteinExistence type="inferred from homology"/>
<dbReference type="Gene3D" id="1.10.510.10">
    <property type="entry name" value="Transferase(Phosphotransferase) domain 1"/>
    <property type="match status" value="1"/>
</dbReference>
<feature type="domain" description="Protein kinase" evidence="16">
    <location>
        <begin position="305"/>
        <end position="561"/>
    </location>
</feature>
<keyword evidence="11" id="KW-0931">ER-Golgi transport</keyword>
<dbReference type="GO" id="GO:0005524">
    <property type="term" value="F:ATP binding"/>
    <property type="evidence" value="ECO:0007669"/>
    <property type="project" value="UniProtKB-UniRule"/>
</dbReference>
<protein>
    <recommendedName>
        <fullName evidence="3">non-specific serine/threonine protein kinase</fullName>
        <ecNumber evidence="3">2.7.11.1</ecNumber>
    </recommendedName>
</protein>
<evidence type="ECO:0000256" key="1">
    <source>
        <dbReference type="ARBA" id="ARBA00004240"/>
    </source>
</evidence>
<dbReference type="Gene3D" id="3.30.200.20">
    <property type="entry name" value="Phosphorylase Kinase, domain 1"/>
    <property type="match status" value="1"/>
</dbReference>
<feature type="region of interest" description="Disordered" evidence="15">
    <location>
        <begin position="253"/>
        <end position="299"/>
    </location>
</feature>
<dbReference type="InterPro" id="IPR017441">
    <property type="entry name" value="Protein_kinase_ATP_BS"/>
</dbReference>
<dbReference type="SMART" id="SM00220">
    <property type="entry name" value="S_TKc"/>
    <property type="match status" value="1"/>
</dbReference>
<dbReference type="OrthoDB" id="8918348at2759"/>
<sequence>NVMDKKDLIQYIQCQANKCLQHADQVDNKEAYLYWQMMDLFCHNSGKVIMAQIATTLFKSYSLLRKKTSNLHEFKTLSKWCLPLAQLLCSSAQDDDHREAVIKMGDDLASRELTYAAHICYVAAKVELGTRSQFDLIGCNRYFLPFGMTVLTAAIERTEVYEYVLSLTSGLAQPNFQMFKLCHANRLVFADFPDEALQYYEVIARAVITFPNSFKKSFTGRLISRFINLQGHGEVPEWMQEVMQLHRLKVGDANANPAPEQHATSTTSEFQNSENAKSDRSDSSEGSNSSDSSEGSNSTALASRYTMGKLLGKGGFGSVYAATRNEDGKEVAIKFTKKDHFIQPMNIPGVKGKVHAEVALMNLVSESPQCSNIIELLEWFEMPDHIALVLERPSPCVDIHEFAKSQGGCLTEDQTRDIMRQVIRAVQHCCDRRVLHRDIKSQNLLINTDTLEVKLIDFGCGELLLDVPYRKFAGTPAFSPPEWVISNTYMGIPATIWGLGILLFNLVCGDYPFESESDIEDGHLEFSPYVSRDFVDLVLWCLELEPDLRPSIEDIINHEWFTER</sequence>
<keyword evidence="18" id="KW-1185">Reference proteome</keyword>
<feature type="binding site" evidence="14">
    <location>
        <position position="334"/>
    </location>
    <ligand>
        <name>ATP</name>
        <dbReference type="ChEBI" id="CHEBI:30616"/>
    </ligand>
</feature>
<dbReference type="GO" id="GO:0016192">
    <property type="term" value="P:vesicle-mediated transport"/>
    <property type="evidence" value="ECO:0007669"/>
    <property type="project" value="UniProtKB-KW"/>
</dbReference>
<evidence type="ECO:0000256" key="12">
    <source>
        <dbReference type="ARBA" id="ARBA00047899"/>
    </source>
</evidence>
<evidence type="ECO:0000256" key="15">
    <source>
        <dbReference type="SAM" id="MobiDB-lite"/>
    </source>
</evidence>
<keyword evidence="5" id="KW-0723">Serine/threonine-protein kinase</keyword>
<dbReference type="InterPro" id="IPR000719">
    <property type="entry name" value="Prot_kinase_dom"/>
</dbReference>
<evidence type="ECO:0000256" key="10">
    <source>
        <dbReference type="ARBA" id="ARBA00022840"/>
    </source>
</evidence>
<gene>
    <name evidence="17" type="ORF">KOW79_000052</name>
</gene>
<dbReference type="PANTHER" id="PTHR22984:SF11">
    <property type="entry name" value="AURORA KINASE-RELATED"/>
    <property type="match status" value="1"/>
</dbReference>
<feature type="non-terminal residue" evidence="17">
    <location>
        <position position="1"/>
    </location>
</feature>
<evidence type="ECO:0000256" key="13">
    <source>
        <dbReference type="ARBA" id="ARBA00048679"/>
    </source>
</evidence>
<reference evidence="17" key="1">
    <citation type="submission" date="2021-06" db="EMBL/GenBank/DDBJ databases">
        <title>Chromosome-level genome assembly of the red-tail catfish (Hemibagrus wyckioides).</title>
        <authorList>
            <person name="Shao F."/>
        </authorList>
    </citation>
    <scope>NUCLEOTIDE SEQUENCE</scope>
    <source>
        <strain evidence="17">EC202008001</strain>
        <tissue evidence="17">Blood</tissue>
    </source>
</reference>
<dbReference type="PROSITE" id="PS00107">
    <property type="entry name" value="PROTEIN_KINASE_ATP"/>
    <property type="match status" value="1"/>
</dbReference>
<dbReference type="GO" id="GO:0004674">
    <property type="term" value="F:protein serine/threonine kinase activity"/>
    <property type="evidence" value="ECO:0007669"/>
    <property type="project" value="UniProtKB-KW"/>
</dbReference>
<dbReference type="Pfam" id="PF12931">
    <property type="entry name" value="TPR_Sec16"/>
    <property type="match status" value="1"/>
</dbReference>
<evidence type="ECO:0000256" key="7">
    <source>
        <dbReference type="ARBA" id="ARBA00022741"/>
    </source>
</evidence>
<name>A0A9D3N2L4_9TELE</name>
<dbReference type="PANTHER" id="PTHR22984">
    <property type="entry name" value="SERINE/THREONINE-PROTEIN KINASE PIM"/>
    <property type="match status" value="1"/>
</dbReference>
<keyword evidence="7 14" id="KW-0547">Nucleotide-binding</keyword>
<dbReference type="AlphaFoldDB" id="A0A9D3N2L4"/>
<evidence type="ECO:0000256" key="3">
    <source>
        <dbReference type="ARBA" id="ARBA00012513"/>
    </source>
</evidence>
<evidence type="ECO:0000256" key="11">
    <source>
        <dbReference type="ARBA" id="ARBA00022892"/>
    </source>
</evidence>
<comment type="catalytic activity">
    <reaction evidence="12">
        <text>L-threonyl-[protein] + ATP = O-phospho-L-threonyl-[protein] + ADP + H(+)</text>
        <dbReference type="Rhea" id="RHEA:46608"/>
        <dbReference type="Rhea" id="RHEA-COMP:11060"/>
        <dbReference type="Rhea" id="RHEA-COMP:11605"/>
        <dbReference type="ChEBI" id="CHEBI:15378"/>
        <dbReference type="ChEBI" id="CHEBI:30013"/>
        <dbReference type="ChEBI" id="CHEBI:30616"/>
        <dbReference type="ChEBI" id="CHEBI:61977"/>
        <dbReference type="ChEBI" id="CHEBI:456216"/>
        <dbReference type="EC" id="2.7.11.1"/>
    </reaction>
</comment>
<evidence type="ECO:0000256" key="14">
    <source>
        <dbReference type="PROSITE-ProRule" id="PRU10141"/>
    </source>
</evidence>
<keyword evidence="9" id="KW-0256">Endoplasmic reticulum</keyword>
<evidence type="ECO:0000256" key="2">
    <source>
        <dbReference type="ARBA" id="ARBA00005505"/>
    </source>
</evidence>
<keyword evidence="6" id="KW-0808">Transferase</keyword>
<organism evidence="17 18">
    <name type="scientific">Hemibagrus wyckioides</name>
    <dbReference type="NCBI Taxonomy" id="337641"/>
    <lineage>
        <taxon>Eukaryota</taxon>
        <taxon>Metazoa</taxon>
        <taxon>Chordata</taxon>
        <taxon>Craniata</taxon>
        <taxon>Vertebrata</taxon>
        <taxon>Euteleostomi</taxon>
        <taxon>Actinopterygii</taxon>
        <taxon>Neopterygii</taxon>
        <taxon>Teleostei</taxon>
        <taxon>Ostariophysi</taxon>
        <taxon>Siluriformes</taxon>
        <taxon>Bagridae</taxon>
        <taxon>Hemibagrus</taxon>
    </lineage>
</organism>
<feature type="compositionally biased region" description="Low complexity" evidence="15">
    <location>
        <begin position="284"/>
        <end position="298"/>
    </location>
</feature>
<dbReference type="PROSITE" id="PS00108">
    <property type="entry name" value="PROTEIN_KINASE_ST"/>
    <property type="match status" value="1"/>
</dbReference>
<evidence type="ECO:0000256" key="9">
    <source>
        <dbReference type="ARBA" id="ARBA00022824"/>
    </source>
</evidence>
<dbReference type="InterPro" id="IPR051138">
    <property type="entry name" value="PIM_Ser/Thr_kinase"/>
</dbReference>
<evidence type="ECO:0000256" key="5">
    <source>
        <dbReference type="ARBA" id="ARBA00022527"/>
    </source>
</evidence>
<comment type="subcellular location">
    <subcellularLocation>
        <location evidence="1">Endoplasmic reticulum</location>
    </subcellularLocation>
</comment>
<comment type="catalytic activity">
    <reaction evidence="13">
        <text>L-seryl-[protein] + ATP = O-phospho-L-seryl-[protein] + ADP + H(+)</text>
        <dbReference type="Rhea" id="RHEA:17989"/>
        <dbReference type="Rhea" id="RHEA-COMP:9863"/>
        <dbReference type="Rhea" id="RHEA-COMP:11604"/>
        <dbReference type="ChEBI" id="CHEBI:15378"/>
        <dbReference type="ChEBI" id="CHEBI:29999"/>
        <dbReference type="ChEBI" id="CHEBI:30616"/>
        <dbReference type="ChEBI" id="CHEBI:83421"/>
        <dbReference type="ChEBI" id="CHEBI:456216"/>
        <dbReference type="EC" id="2.7.11.1"/>
    </reaction>
</comment>
<accession>A0A9D3N2L4</accession>
<dbReference type="EMBL" id="JAHKSW010000054">
    <property type="protein sequence ID" value="KAG7313724.1"/>
    <property type="molecule type" value="Genomic_DNA"/>
</dbReference>
<dbReference type="Proteomes" id="UP000824219">
    <property type="component" value="Unassembled WGS sequence"/>
</dbReference>
<keyword evidence="10 14" id="KW-0067">ATP-binding</keyword>
<comment type="similarity">
    <text evidence="2">Belongs to the protein kinase superfamily. CAMK Ser/Thr protein kinase family. PIM subfamily.</text>
</comment>